<dbReference type="RefSeq" id="WP_283445463.1">
    <property type="nucleotide sequence ID" value="NZ_FXUL01000035.1"/>
</dbReference>
<evidence type="ECO:0000313" key="2">
    <source>
        <dbReference type="Proteomes" id="UP001158049"/>
    </source>
</evidence>
<evidence type="ECO:0000313" key="1">
    <source>
        <dbReference type="EMBL" id="SMP80371.1"/>
    </source>
</evidence>
<name>A0ABY1QTD1_9BURK</name>
<protein>
    <submittedName>
        <fullName evidence="1">Uncharacterized protein</fullName>
    </submittedName>
</protein>
<dbReference type="EMBL" id="FXUL01000035">
    <property type="protein sequence ID" value="SMP80371.1"/>
    <property type="molecule type" value="Genomic_DNA"/>
</dbReference>
<reference evidence="1 2" key="1">
    <citation type="submission" date="2017-05" db="EMBL/GenBank/DDBJ databases">
        <authorList>
            <person name="Varghese N."/>
            <person name="Submissions S."/>
        </authorList>
    </citation>
    <scope>NUCLEOTIDE SEQUENCE [LARGE SCALE GENOMIC DNA]</scope>
    <source>
        <strain evidence="1 2">DSM 26001</strain>
    </source>
</reference>
<sequence>MRALVQGADTKAAWERYLQIEGDHADVRTARRTIAWIRDALAAAARRENRFGTARLVLADWSKVDGSRHKQPTLDEFIVTRGMDGFSEAEQIEAYQAEYPGAAIQQKRRAKLMKSSSRP</sequence>
<proteinExistence type="predicted"/>
<organism evidence="1 2">
    <name type="scientific">Noviherbaspirillum suwonense</name>
    <dbReference type="NCBI Taxonomy" id="1224511"/>
    <lineage>
        <taxon>Bacteria</taxon>
        <taxon>Pseudomonadati</taxon>
        <taxon>Pseudomonadota</taxon>
        <taxon>Betaproteobacteria</taxon>
        <taxon>Burkholderiales</taxon>
        <taxon>Oxalobacteraceae</taxon>
        <taxon>Noviherbaspirillum</taxon>
    </lineage>
</organism>
<keyword evidence="2" id="KW-1185">Reference proteome</keyword>
<dbReference type="Proteomes" id="UP001158049">
    <property type="component" value="Unassembled WGS sequence"/>
</dbReference>
<comment type="caution">
    <text evidence="1">The sequence shown here is derived from an EMBL/GenBank/DDBJ whole genome shotgun (WGS) entry which is preliminary data.</text>
</comment>
<accession>A0ABY1QTD1</accession>
<gene>
    <name evidence="1" type="ORF">SAMN06295970_13527</name>
</gene>